<keyword evidence="1" id="KW-1133">Transmembrane helix</keyword>
<dbReference type="EMBL" id="SSXL01000056">
    <property type="protein sequence ID" value="TIH99090.1"/>
    <property type="molecule type" value="Genomic_DNA"/>
</dbReference>
<reference evidence="3 5" key="3">
    <citation type="submission" date="2018-12" db="EMBL/GenBank/DDBJ databases">
        <title>Whole-genome sequences of fifteen clinical Streptococcus suis strains isolated from pigs between 2006 and 2018.</title>
        <authorList>
            <person name="Stevens M.J.A."/>
            <person name="Cernela N."/>
            <person name="Spoerry Serrano N."/>
            <person name="Schmitt S."/>
            <person name="Schrenzel J."/>
            <person name="Stephan R."/>
        </authorList>
    </citation>
    <scope>NUCLEOTIDE SEQUENCE [LARGE SCALE GENOMIC DNA]</scope>
    <source>
        <strain evidence="3 5">SS1014</strain>
    </source>
</reference>
<sequence>MKLGSEFLKEFENYEKPIFGNMTKKNLILFVGIGLVGVFNIGLTMLGVPQLLLFILSIPMVVPILIYSSNKKDELLERWRFQYTIQERPYLTEDGKEKKYSKHDFIQSKTVKEAIQDGETTQSPS</sequence>
<dbReference type="RefSeq" id="WP_024409875.1">
    <property type="nucleotide sequence ID" value="NZ_JAIMDZ010000056.1"/>
</dbReference>
<feature type="transmembrane region" description="Helical" evidence="1">
    <location>
        <begin position="26"/>
        <end position="45"/>
    </location>
</feature>
<reference evidence="3 5" key="2">
    <citation type="submission" date="2018-11" db="EMBL/GenBank/DDBJ databases">
        <authorList>
            <person name="Stevens M.J."/>
            <person name="Cernela N."/>
            <person name="Spoerry Serrano N."/>
            <person name="Schmitt S."/>
            <person name="Schrenzel J."/>
            <person name="Stephan R."/>
        </authorList>
    </citation>
    <scope>NUCLEOTIDE SEQUENCE [LARGE SCALE GENOMIC DNA]</scope>
    <source>
        <strain evidence="3 5">SS1014</strain>
    </source>
</reference>
<evidence type="ECO:0000313" key="4">
    <source>
        <dbReference type="EMBL" id="TIH99090.1"/>
    </source>
</evidence>
<evidence type="ECO:0000313" key="7">
    <source>
        <dbReference type="Proteomes" id="UP000309259"/>
    </source>
</evidence>
<evidence type="ECO:0000313" key="2">
    <source>
        <dbReference type="EMBL" id="RRN51169.1"/>
    </source>
</evidence>
<dbReference type="Proteomes" id="UP000309259">
    <property type="component" value="Unassembled WGS sequence"/>
</dbReference>
<protein>
    <submittedName>
        <fullName evidence="2">PrgI family protein</fullName>
    </submittedName>
</protein>
<evidence type="ECO:0000313" key="3">
    <source>
        <dbReference type="EMBL" id="RRR47811.1"/>
    </source>
</evidence>
<reference evidence="4 7" key="4">
    <citation type="submission" date="2019-04" db="EMBL/GenBank/DDBJ databases">
        <title>Genome analysis of Streptococcus suis strain WUSS327.</title>
        <authorList>
            <person name="Chen H."/>
            <person name="Gao X."/>
            <person name="Wu Z."/>
        </authorList>
    </citation>
    <scope>NUCLEOTIDE SEQUENCE [LARGE SCALE GENOMIC DNA]</scope>
    <source>
        <strain evidence="4 7">WUSS327</strain>
    </source>
</reference>
<dbReference type="InterPro" id="IPR024414">
    <property type="entry name" value="Uncharacterised_PrgI"/>
</dbReference>
<evidence type="ECO:0000256" key="1">
    <source>
        <dbReference type="SAM" id="Phobius"/>
    </source>
</evidence>
<dbReference type="EMBL" id="RSDG01000047">
    <property type="protein sequence ID" value="RRR47811.1"/>
    <property type="molecule type" value="Genomic_DNA"/>
</dbReference>
<organism evidence="2 6">
    <name type="scientific">Streptococcus suis</name>
    <dbReference type="NCBI Taxonomy" id="1307"/>
    <lineage>
        <taxon>Bacteria</taxon>
        <taxon>Bacillati</taxon>
        <taxon>Bacillota</taxon>
        <taxon>Bacilli</taxon>
        <taxon>Lactobacillales</taxon>
        <taxon>Streptococcaceae</taxon>
        <taxon>Streptococcus</taxon>
    </lineage>
</organism>
<dbReference type="Proteomes" id="UP000273973">
    <property type="component" value="Unassembled WGS sequence"/>
</dbReference>
<dbReference type="AlphaFoldDB" id="A0A3R8N7A1"/>
<dbReference type="EMBL" id="RRZO01000023">
    <property type="protein sequence ID" value="RRN51169.1"/>
    <property type="molecule type" value="Genomic_DNA"/>
</dbReference>
<accession>A0A3R8N7A1</accession>
<evidence type="ECO:0000313" key="5">
    <source>
        <dbReference type="Proteomes" id="UP000273973"/>
    </source>
</evidence>
<gene>
    <name evidence="2" type="ORF">EI220_05240</name>
    <name evidence="3" type="ORF">EJA00_07070</name>
    <name evidence="4" type="ORF">FAJ35_10995</name>
</gene>
<proteinExistence type="predicted"/>
<evidence type="ECO:0000313" key="6">
    <source>
        <dbReference type="Proteomes" id="UP000278566"/>
    </source>
</evidence>
<reference evidence="2 6" key="1">
    <citation type="submission" date="2018-11" db="EMBL/GenBank/DDBJ databases">
        <title>Changes in penicillin susceptibility of Streptococcus suis isolates by amino acid alterations in the penicillin-binding protein.</title>
        <authorList>
            <person name="Niemann L."/>
            <person name="Eichhorn I."/>
        </authorList>
    </citation>
    <scope>NUCLEOTIDE SEQUENCE [LARGE SCALE GENOMIC DNA]</scope>
    <source>
        <strain evidence="2 6">IMT40738</strain>
    </source>
</reference>
<comment type="caution">
    <text evidence="2">The sequence shown here is derived from an EMBL/GenBank/DDBJ whole genome shotgun (WGS) entry which is preliminary data.</text>
</comment>
<dbReference type="Pfam" id="PF12666">
    <property type="entry name" value="PrgI"/>
    <property type="match status" value="1"/>
</dbReference>
<name>A0A3R8N7A1_STRSU</name>
<keyword evidence="1" id="KW-0472">Membrane</keyword>
<dbReference type="Proteomes" id="UP000278566">
    <property type="component" value="Unassembled WGS sequence"/>
</dbReference>
<feature type="transmembrane region" description="Helical" evidence="1">
    <location>
        <begin position="51"/>
        <end position="70"/>
    </location>
</feature>
<keyword evidence="1" id="KW-0812">Transmembrane</keyword>